<dbReference type="EMBL" id="WWEN01000002">
    <property type="protein sequence ID" value="MYM54319.1"/>
    <property type="molecule type" value="Genomic_DNA"/>
</dbReference>
<feature type="transmembrane region" description="Helical" evidence="5">
    <location>
        <begin position="184"/>
        <end position="207"/>
    </location>
</feature>
<organism evidence="8 9">
    <name type="scientific">Thalassovita mangrovi</name>
    <dbReference type="NCBI Taxonomy" id="2692236"/>
    <lineage>
        <taxon>Bacteria</taxon>
        <taxon>Pseudomonadati</taxon>
        <taxon>Pseudomonadota</taxon>
        <taxon>Alphaproteobacteria</taxon>
        <taxon>Rhodobacterales</taxon>
        <taxon>Roseobacteraceae</taxon>
        <taxon>Thalassovita</taxon>
    </lineage>
</organism>
<dbReference type="PROSITE" id="PS50111">
    <property type="entry name" value="CHEMOTAXIS_TRANSDUC_2"/>
    <property type="match status" value="1"/>
</dbReference>
<dbReference type="InterPro" id="IPR051310">
    <property type="entry name" value="MCP_chemotaxis"/>
</dbReference>
<dbReference type="SUPFAM" id="SSF58104">
    <property type="entry name" value="Methyl-accepting chemotaxis protein (MCP) signaling domain"/>
    <property type="match status" value="1"/>
</dbReference>
<dbReference type="InterPro" id="IPR003660">
    <property type="entry name" value="HAMP_dom"/>
</dbReference>
<keyword evidence="5" id="KW-0812">Transmembrane</keyword>
<dbReference type="PRINTS" id="PR00260">
    <property type="entry name" value="CHEMTRNSDUCR"/>
</dbReference>
<evidence type="ECO:0000256" key="2">
    <source>
        <dbReference type="ARBA" id="ARBA00029447"/>
    </source>
</evidence>
<evidence type="ECO:0000256" key="1">
    <source>
        <dbReference type="ARBA" id="ARBA00022500"/>
    </source>
</evidence>
<evidence type="ECO:0000259" key="7">
    <source>
        <dbReference type="PROSITE" id="PS50885"/>
    </source>
</evidence>
<reference evidence="8 9" key="1">
    <citation type="submission" date="2020-01" db="EMBL/GenBank/DDBJ databases">
        <authorList>
            <person name="Chen S."/>
        </authorList>
    </citation>
    <scope>NUCLEOTIDE SEQUENCE [LARGE SCALE GENOMIC DNA]</scope>
    <source>
        <strain evidence="8 9">GS-10</strain>
    </source>
</reference>
<evidence type="ECO:0000259" key="6">
    <source>
        <dbReference type="PROSITE" id="PS50111"/>
    </source>
</evidence>
<keyword evidence="3" id="KW-0807">Transducer</keyword>
<dbReference type="PANTHER" id="PTHR43531">
    <property type="entry name" value="PROTEIN ICFG"/>
    <property type="match status" value="1"/>
</dbReference>
<comment type="similarity">
    <text evidence="2">Belongs to the methyl-accepting chemotaxis (MCP) protein family.</text>
</comment>
<dbReference type="PROSITE" id="PS50885">
    <property type="entry name" value="HAMP"/>
    <property type="match status" value="1"/>
</dbReference>
<dbReference type="PANTHER" id="PTHR43531:SF11">
    <property type="entry name" value="METHYL-ACCEPTING CHEMOTAXIS PROTEIN 3"/>
    <property type="match status" value="1"/>
</dbReference>
<dbReference type="Pfam" id="PF00015">
    <property type="entry name" value="MCPsignal"/>
    <property type="match status" value="1"/>
</dbReference>
<dbReference type="Pfam" id="PF12729">
    <property type="entry name" value="4HB_MCP_1"/>
    <property type="match status" value="1"/>
</dbReference>
<evidence type="ECO:0000256" key="4">
    <source>
        <dbReference type="SAM" id="MobiDB-lite"/>
    </source>
</evidence>
<keyword evidence="5" id="KW-1133">Transmembrane helix</keyword>
<sequence length="542" mass="57396">MRFTIKSRLILTFLLLTAFLVGTGGLALYDMRHMKQSSETIVNENFATLREIDNLAKLQGAIQMRIRTYMQVQDKDQRKALEQEMKDIQSRQSKLVVSALKDASPEKKKTLLKYFEVKGEIEGVNKKVMEALLFNKTADATALLIEKGAPLEARMDEMIASVLDSETAKMNAAVAASEKMYQQALTILAGSIAAAILFSLISAVLILRVIGRGLTQAIALSRDVAAGDLTRTADHAQKNEMGDLLDNLNAMVLTLRGTVSDVSTSADNVAAGAGQMADTSVALSEAALKQAEATEEASSAVEQMSANVEQTAQNALETRDMALKSATGARDSGAAVKDAMASMSTIIERIQVVQEIARQTDLLALNAAVEAARAGEHGRGFAVVASEVRKLAERSQEAATEIGQLSGGTVKAADRAMQMLDALVPDIERTAELVTGITAANGEISIGMTQISQSIGQLDAVTQESNASSEELSATAEELSAQAGALKDTIGTFILEEGARPANTDADPEAAQDVLADLDLSAGEDSEEADFTPLKRAGADAA</sequence>
<feature type="domain" description="Methyl-accepting transducer" evidence="6">
    <location>
        <begin position="265"/>
        <end position="480"/>
    </location>
</feature>
<name>A0A6L8LMG1_9RHOB</name>
<proteinExistence type="inferred from homology"/>
<accession>A0A6L8LMG1</accession>
<evidence type="ECO:0000256" key="3">
    <source>
        <dbReference type="PROSITE-ProRule" id="PRU00284"/>
    </source>
</evidence>
<keyword evidence="9" id="KW-1185">Reference proteome</keyword>
<feature type="domain" description="HAMP" evidence="7">
    <location>
        <begin position="208"/>
        <end position="260"/>
    </location>
</feature>
<dbReference type="GO" id="GO:0005886">
    <property type="term" value="C:plasma membrane"/>
    <property type="evidence" value="ECO:0007669"/>
    <property type="project" value="TreeGrafter"/>
</dbReference>
<dbReference type="Proteomes" id="UP000479043">
    <property type="component" value="Unassembled WGS sequence"/>
</dbReference>
<evidence type="ECO:0000313" key="8">
    <source>
        <dbReference type="EMBL" id="MYM54319.1"/>
    </source>
</evidence>
<dbReference type="GO" id="GO:0004888">
    <property type="term" value="F:transmembrane signaling receptor activity"/>
    <property type="evidence" value="ECO:0007669"/>
    <property type="project" value="InterPro"/>
</dbReference>
<dbReference type="InterPro" id="IPR004089">
    <property type="entry name" value="MCPsignal_dom"/>
</dbReference>
<dbReference type="SMART" id="SM00283">
    <property type="entry name" value="MA"/>
    <property type="match status" value="1"/>
</dbReference>
<evidence type="ECO:0000256" key="5">
    <source>
        <dbReference type="SAM" id="Phobius"/>
    </source>
</evidence>
<dbReference type="AlphaFoldDB" id="A0A6L8LMG1"/>
<protein>
    <submittedName>
        <fullName evidence="8">Methyl-accepting chemotaxis protein</fullName>
    </submittedName>
</protein>
<dbReference type="SMART" id="SM00304">
    <property type="entry name" value="HAMP"/>
    <property type="match status" value="1"/>
</dbReference>
<comment type="caution">
    <text evidence="8">The sequence shown here is derived from an EMBL/GenBank/DDBJ whole genome shotgun (WGS) entry which is preliminary data.</text>
</comment>
<dbReference type="InterPro" id="IPR004090">
    <property type="entry name" value="Chemotax_Me-accpt_rcpt"/>
</dbReference>
<gene>
    <name evidence="8" type="ORF">GR167_03305</name>
</gene>
<dbReference type="GO" id="GO:0006935">
    <property type="term" value="P:chemotaxis"/>
    <property type="evidence" value="ECO:0007669"/>
    <property type="project" value="UniProtKB-KW"/>
</dbReference>
<dbReference type="RefSeq" id="WP_160972025.1">
    <property type="nucleotide sequence ID" value="NZ_WWEN01000002.1"/>
</dbReference>
<dbReference type="GO" id="GO:0007165">
    <property type="term" value="P:signal transduction"/>
    <property type="evidence" value="ECO:0007669"/>
    <property type="project" value="UniProtKB-KW"/>
</dbReference>
<keyword evidence="1" id="KW-0145">Chemotaxis</keyword>
<evidence type="ECO:0000313" key="9">
    <source>
        <dbReference type="Proteomes" id="UP000479043"/>
    </source>
</evidence>
<feature type="region of interest" description="Disordered" evidence="4">
    <location>
        <begin position="498"/>
        <end position="542"/>
    </location>
</feature>
<dbReference type="InterPro" id="IPR024478">
    <property type="entry name" value="HlyB_4HB_MCP"/>
</dbReference>
<keyword evidence="5" id="KW-0472">Membrane</keyword>
<dbReference type="Gene3D" id="1.10.287.950">
    <property type="entry name" value="Methyl-accepting chemotaxis protein"/>
    <property type="match status" value="1"/>
</dbReference>